<dbReference type="InterPro" id="IPR043128">
    <property type="entry name" value="Rev_trsase/Diguanyl_cyclase"/>
</dbReference>
<dbReference type="RefSeq" id="XP_039143979.1">
    <property type="nucleotide sequence ID" value="XM_039288045.1"/>
</dbReference>
<dbReference type="InterPro" id="IPR043502">
    <property type="entry name" value="DNA/RNA_pol_sf"/>
</dbReference>
<name>A0AB40CX52_DIOCR</name>
<dbReference type="Proteomes" id="UP001515500">
    <property type="component" value="Chromosome 17"/>
</dbReference>
<evidence type="ECO:0000313" key="3">
    <source>
        <dbReference type="RefSeq" id="XP_039143979.1"/>
    </source>
</evidence>
<dbReference type="InterPro" id="IPR053134">
    <property type="entry name" value="RNA-dir_DNA_polymerase"/>
</dbReference>
<dbReference type="Pfam" id="PF00078">
    <property type="entry name" value="RVT_1"/>
    <property type="match status" value="1"/>
</dbReference>
<dbReference type="SUPFAM" id="SSF56672">
    <property type="entry name" value="DNA/RNA polymerases"/>
    <property type="match status" value="1"/>
</dbReference>
<feature type="domain" description="Reverse transcriptase" evidence="1">
    <location>
        <begin position="50"/>
        <end position="129"/>
    </location>
</feature>
<proteinExistence type="predicted"/>
<evidence type="ECO:0000259" key="1">
    <source>
        <dbReference type="Pfam" id="PF00078"/>
    </source>
</evidence>
<protein>
    <submittedName>
        <fullName evidence="3">Uncharacterized protein LOC120281128</fullName>
    </submittedName>
</protein>
<organism evidence="2 3">
    <name type="scientific">Dioscorea cayennensis subsp. rotundata</name>
    <name type="common">White Guinea yam</name>
    <name type="synonym">Dioscorea rotundata</name>
    <dbReference type="NCBI Taxonomy" id="55577"/>
    <lineage>
        <taxon>Eukaryota</taxon>
        <taxon>Viridiplantae</taxon>
        <taxon>Streptophyta</taxon>
        <taxon>Embryophyta</taxon>
        <taxon>Tracheophyta</taxon>
        <taxon>Spermatophyta</taxon>
        <taxon>Magnoliopsida</taxon>
        <taxon>Liliopsida</taxon>
        <taxon>Dioscoreales</taxon>
        <taxon>Dioscoreaceae</taxon>
        <taxon>Dioscorea</taxon>
    </lineage>
</organism>
<evidence type="ECO:0000313" key="2">
    <source>
        <dbReference type="Proteomes" id="UP001515500"/>
    </source>
</evidence>
<dbReference type="Gene3D" id="3.30.70.270">
    <property type="match status" value="1"/>
</dbReference>
<dbReference type="Gene3D" id="3.10.10.10">
    <property type="entry name" value="HIV Type 1 Reverse Transcriptase, subunit A, domain 1"/>
    <property type="match status" value="1"/>
</dbReference>
<dbReference type="AlphaFoldDB" id="A0AB40CX52"/>
<accession>A0AB40CX52</accession>
<keyword evidence="2" id="KW-1185">Reference proteome</keyword>
<gene>
    <name evidence="3" type="primary">LOC120281128</name>
</gene>
<dbReference type="PANTHER" id="PTHR24559:SF444">
    <property type="entry name" value="REVERSE TRANSCRIPTASE DOMAIN-CONTAINING PROTEIN"/>
    <property type="match status" value="1"/>
</dbReference>
<reference evidence="3" key="1">
    <citation type="submission" date="2025-08" db="UniProtKB">
        <authorList>
            <consortium name="RefSeq"/>
        </authorList>
    </citation>
    <scope>IDENTIFICATION</scope>
</reference>
<sequence>MVKLLGTRIINPISDSVQMSLTQVVSKKEGMIMIKNERKELIPSKRVTGWSISIALEDQENTTFTCLYWTFAYRRMPFGLYNALATFQKCMTAIFDGLLVDIMKVFMDDFPIFRNSFEVCLKNLWCTFSLIVKELGIDFLEMVEVFVVVGLDSKKDLGGSFTLVIGVAIGKS</sequence>
<dbReference type="InterPro" id="IPR000477">
    <property type="entry name" value="RT_dom"/>
</dbReference>
<dbReference type="PANTHER" id="PTHR24559">
    <property type="entry name" value="TRANSPOSON TY3-I GAG-POL POLYPROTEIN"/>
    <property type="match status" value="1"/>
</dbReference>
<dbReference type="GeneID" id="120281128"/>